<dbReference type="SUPFAM" id="SSF53383">
    <property type="entry name" value="PLP-dependent transferases"/>
    <property type="match status" value="1"/>
</dbReference>
<dbReference type="GO" id="GO:0005829">
    <property type="term" value="C:cytosol"/>
    <property type="evidence" value="ECO:0007669"/>
    <property type="project" value="TreeGrafter"/>
</dbReference>
<dbReference type="GO" id="GO:0006532">
    <property type="term" value="P:aspartate biosynthetic process"/>
    <property type="evidence" value="ECO:0007669"/>
    <property type="project" value="TreeGrafter"/>
</dbReference>
<evidence type="ECO:0000256" key="1">
    <source>
        <dbReference type="ARBA" id="ARBA00001933"/>
    </source>
</evidence>
<organism evidence="8 9">
    <name type="scientific">Puccinia graminis f. sp. tritici</name>
    <dbReference type="NCBI Taxonomy" id="56615"/>
    <lineage>
        <taxon>Eukaryota</taxon>
        <taxon>Fungi</taxon>
        <taxon>Dikarya</taxon>
        <taxon>Basidiomycota</taxon>
        <taxon>Pucciniomycotina</taxon>
        <taxon>Pucciniomycetes</taxon>
        <taxon>Pucciniales</taxon>
        <taxon>Pucciniaceae</taxon>
        <taxon>Puccinia</taxon>
    </lineage>
</organism>
<dbReference type="GO" id="GO:0030170">
    <property type="term" value="F:pyridoxal phosphate binding"/>
    <property type="evidence" value="ECO:0007669"/>
    <property type="project" value="InterPro"/>
</dbReference>
<dbReference type="PANTHER" id="PTHR11879">
    <property type="entry name" value="ASPARTATE AMINOTRANSFERASE"/>
    <property type="match status" value="1"/>
</dbReference>
<name>A0A5B0PXW7_PUCGR</name>
<keyword evidence="9" id="KW-1185">Reference proteome</keyword>
<reference evidence="8 9" key="1">
    <citation type="submission" date="2019-05" db="EMBL/GenBank/DDBJ databases">
        <title>Emergence of the Ug99 lineage of the wheat stem rust pathogen through somatic hybridization.</title>
        <authorList>
            <person name="Li F."/>
            <person name="Upadhyaya N.M."/>
            <person name="Sperschneider J."/>
            <person name="Matny O."/>
            <person name="Nguyen-Phuc H."/>
            <person name="Mago R."/>
            <person name="Raley C."/>
            <person name="Miller M.E."/>
            <person name="Silverstein K.A.T."/>
            <person name="Henningsen E."/>
            <person name="Hirsch C.D."/>
            <person name="Visser B."/>
            <person name="Pretorius Z.A."/>
            <person name="Steffenson B.J."/>
            <person name="Schwessinger B."/>
            <person name="Dodds P.N."/>
            <person name="Figueroa M."/>
        </authorList>
    </citation>
    <scope>NUCLEOTIDE SEQUENCE [LARGE SCALE GENOMIC DNA]</scope>
    <source>
        <strain evidence="8">21-0</strain>
    </source>
</reference>
<comment type="caution">
    <text evidence="8">The sequence shown here is derived from an EMBL/GenBank/DDBJ whole genome shotgun (WGS) entry which is preliminary data.</text>
</comment>
<dbReference type="Gene3D" id="3.90.1150.10">
    <property type="entry name" value="Aspartate Aminotransferase, domain 1"/>
    <property type="match status" value="1"/>
</dbReference>
<sequence>MPSTQNIFVSLPLAPQEAIFQLTAAYKADQFQEKVDVGVGAYRIDCGKRWVLPVVKTVIPLYLGPTISGTGANHLGGLFLAYQGFASGHLDNDVWADSHLVICKIPLLICQCFAKKAGPYGERIGWLTVVSKDQDDASRIESQISVLQCSEISNPPANGAWAVESPFFALFFTLL</sequence>
<dbReference type="InterPro" id="IPR015421">
    <property type="entry name" value="PyrdxlP-dep_Trfase_major"/>
</dbReference>
<evidence type="ECO:0000259" key="7">
    <source>
        <dbReference type="Pfam" id="PF00155"/>
    </source>
</evidence>
<dbReference type="Gene3D" id="3.40.640.10">
    <property type="entry name" value="Type I PLP-dependent aspartate aminotransferase-like (Major domain)"/>
    <property type="match status" value="1"/>
</dbReference>
<keyword evidence="4 8" id="KW-0032">Aminotransferase</keyword>
<comment type="similarity">
    <text evidence="2">Belongs to the class-I pyridoxal-phosphate-dependent aminotransferase family.</text>
</comment>
<dbReference type="OrthoDB" id="6752799at2759"/>
<dbReference type="PANTHER" id="PTHR11879:SF55">
    <property type="entry name" value="GLUTAMATE OXALOACETATE TRANSAMINASE 1, ISOFORM B"/>
    <property type="match status" value="1"/>
</dbReference>
<accession>A0A5B0PXW7</accession>
<dbReference type="AlphaFoldDB" id="A0A5B0PXW7"/>
<keyword evidence="6" id="KW-0663">Pyridoxal phosphate</keyword>
<dbReference type="InterPro" id="IPR015422">
    <property type="entry name" value="PyrdxlP-dep_Trfase_small"/>
</dbReference>
<dbReference type="GO" id="GO:0004069">
    <property type="term" value="F:L-aspartate:2-oxoglutarate aminotransferase activity"/>
    <property type="evidence" value="ECO:0007669"/>
    <property type="project" value="TreeGrafter"/>
</dbReference>
<evidence type="ECO:0000256" key="6">
    <source>
        <dbReference type="ARBA" id="ARBA00022898"/>
    </source>
</evidence>
<keyword evidence="5 8" id="KW-0808">Transferase</keyword>
<evidence type="ECO:0000256" key="4">
    <source>
        <dbReference type="ARBA" id="ARBA00022576"/>
    </source>
</evidence>
<protein>
    <submittedName>
        <fullName evidence="8">Aspartate aminotransferase, cytoplasmic</fullName>
    </submittedName>
</protein>
<dbReference type="InterPro" id="IPR015424">
    <property type="entry name" value="PyrdxlP-dep_Trfase"/>
</dbReference>
<gene>
    <name evidence="8" type="primary">AAT2_7</name>
    <name evidence="8" type="ORF">PGT21_017792</name>
</gene>
<dbReference type="InterPro" id="IPR000796">
    <property type="entry name" value="Asp_trans"/>
</dbReference>
<evidence type="ECO:0000256" key="5">
    <source>
        <dbReference type="ARBA" id="ARBA00022679"/>
    </source>
</evidence>
<evidence type="ECO:0000313" key="8">
    <source>
        <dbReference type="EMBL" id="KAA1105762.1"/>
    </source>
</evidence>
<dbReference type="Pfam" id="PF00155">
    <property type="entry name" value="Aminotran_1_2"/>
    <property type="match status" value="1"/>
</dbReference>
<dbReference type="Proteomes" id="UP000324748">
    <property type="component" value="Unassembled WGS sequence"/>
</dbReference>
<dbReference type="EMBL" id="VSWC01000040">
    <property type="protein sequence ID" value="KAA1105762.1"/>
    <property type="molecule type" value="Genomic_DNA"/>
</dbReference>
<evidence type="ECO:0000256" key="3">
    <source>
        <dbReference type="ARBA" id="ARBA00011738"/>
    </source>
</evidence>
<evidence type="ECO:0000256" key="2">
    <source>
        <dbReference type="ARBA" id="ARBA00007441"/>
    </source>
</evidence>
<comment type="cofactor">
    <cofactor evidence="1">
        <name>pyridoxal 5'-phosphate</name>
        <dbReference type="ChEBI" id="CHEBI:597326"/>
    </cofactor>
</comment>
<dbReference type="InterPro" id="IPR004839">
    <property type="entry name" value="Aminotransferase_I/II_large"/>
</dbReference>
<proteinExistence type="inferred from homology"/>
<comment type="subunit">
    <text evidence="3">Homodimer.</text>
</comment>
<feature type="domain" description="Aminotransferase class I/classII large" evidence="7">
    <location>
        <begin position="81"/>
        <end position="147"/>
    </location>
</feature>
<evidence type="ECO:0000313" key="9">
    <source>
        <dbReference type="Proteomes" id="UP000324748"/>
    </source>
</evidence>